<feature type="domain" description="WW" evidence="8">
    <location>
        <begin position="39"/>
        <end position="71"/>
    </location>
</feature>
<dbReference type="GO" id="GO:0003723">
    <property type="term" value="F:RNA binding"/>
    <property type="evidence" value="ECO:0007669"/>
    <property type="project" value="TreeGrafter"/>
</dbReference>
<evidence type="ECO:0000313" key="11">
    <source>
        <dbReference type="Proteomes" id="UP000245946"/>
    </source>
</evidence>
<feature type="domain" description="FF" evidence="9">
    <location>
        <begin position="426"/>
        <end position="488"/>
    </location>
</feature>
<dbReference type="OrthoDB" id="187617at2759"/>
<keyword evidence="3" id="KW-0677">Repeat</keyword>
<dbReference type="CDD" id="cd00201">
    <property type="entry name" value="WW"/>
    <property type="match status" value="2"/>
</dbReference>
<dbReference type="Gene3D" id="1.10.10.440">
    <property type="entry name" value="FF domain"/>
    <property type="match status" value="3"/>
</dbReference>
<dbReference type="Pfam" id="PF01846">
    <property type="entry name" value="FF"/>
    <property type="match status" value="1"/>
</dbReference>
<dbReference type="Proteomes" id="UP000245946">
    <property type="component" value="Unassembled WGS sequence"/>
</dbReference>
<dbReference type="SUPFAM" id="SSF81698">
    <property type="entry name" value="FF domain"/>
    <property type="match status" value="3"/>
</dbReference>
<dbReference type="InterPro" id="IPR039726">
    <property type="entry name" value="Prp40-like"/>
</dbReference>
<protein>
    <recommendedName>
        <fullName evidence="12">WW domain-containing protein</fullName>
    </recommendedName>
</protein>
<sequence>MAVWTEHTNAAGRKYWYHTQEKRSVWDKPDELRTPRERAMAATPWKEYAAGERRYYVHAETKETTWKVPKELQDIFDTMPDEPAAAAAATPAAAAAAAAASPAAGTPLSGGVTPATAAAASPAQVAAGHSSPGGAARPVYSGPPPGFAAPAAGSPNGGLAGSPASASLPARPAVDAAAPVPSAPLPASLPQRVVPVGPASSAPFAPGAFGGPGGGEAAFVSLLKGKGIDASWTWESAMREIITEPLYKALKSMSERKAAFAKYVAELQREENERREAQVKELEPGVRELLENMKQLKPFFSIEATNQILANEPKWKQLREVGEEKARELWETVKKEWKEKETAAQRELRHRNMDMLMSLLLTFEADVFTRWKDAQRTVLESDEWATDAHLSTMDAADMIIVFDEHMRALEKEKETEAAAALKKRRRDERRRREQYKQRLQELVADGTLTARTPWPTIYKLVKHDADFAELAAQPGSSPLDLYFDVVDELESRLHARTKHVERLLESAGTEAAHIDEKTEFEDFKLRLKKASEQDGEGAEVLKDEKELRLVFDELVERAVRAQAEQRRRAERRLRHLTEDLRYALRKVSALPVEDDAALERPWEEWRPKLAALELKEWSEMQRLDIEEDKVDESRKSAWERFVRRQKEKNEERRAKEGSPHLSSSSRKRRDAAADEEEDKSRHRSSKHARSSRDARDARPASGRREEEERRRERPTEGEESARKRARHEEEDSEKEEGEV</sequence>
<keyword evidence="5" id="KW-0539">Nucleus</keyword>
<keyword evidence="6" id="KW-0175">Coiled coil</keyword>
<dbReference type="STRING" id="58919.A0A316YZX0"/>
<dbReference type="EMBL" id="KZ819309">
    <property type="protein sequence ID" value="PWN94799.1"/>
    <property type="molecule type" value="Genomic_DNA"/>
</dbReference>
<evidence type="ECO:0000256" key="6">
    <source>
        <dbReference type="SAM" id="Coils"/>
    </source>
</evidence>
<name>A0A316YZX0_9BASI</name>
<dbReference type="FunFam" id="1.10.10.440:FF:000013">
    <property type="entry name" value="pre-mRNA-processing protein 40A isoform X1"/>
    <property type="match status" value="1"/>
</dbReference>
<dbReference type="PROSITE" id="PS01159">
    <property type="entry name" value="WW_DOMAIN_1"/>
    <property type="match status" value="1"/>
</dbReference>
<evidence type="ECO:0000256" key="5">
    <source>
        <dbReference type="ARBA" id="ARBA00023242"/>
    </source>
</evidence>
<feature type="coiled-coil region" evidence="6">
    <location>
        <begin position="559"/>
        <end position="586"/>
    </location>
</feature>
<dbReference type="Gene3D" id="2.20.70.10">
    <property type="match status" value="2"/>
</dbReference>
<dbReference type="SMART" id="SM00441">
    <property type="entry name" value="FF"/>
    <property type="match status" value="4"/>
</dbReference>
<dbReference type="GeneID" id="37268268"/>
<feature type="region of interest" description="Disordered" evidence="7">
    <location>
        <begin position="644"/>
        <end position="739"/>
    </location>
</feature>
<dbReference type="PROSITE" id="PS51676">
    <property type="entry name" value="FF"/>
    <property type="match status" value="1"/>
</dbReference>
<gene>
    <name evidence="10" type="ORF">FA09DRAFT_313201</name>
</gene>
<evidence type="ECO:0000256" key="4">
    <source>
        <dbReference type="ARBA" id="ARBA00023187"/>
    </source>
</evidence>
<feature type="region of interest" description="Disordered" evidence="7">
    <location>
        <begin position="123"/>
        <end position="168"/>
    </location>
</feature>
<dbReference type="InterPro" id="IPR036020">
    <property type="entry name" value="WW_dom_sf"/>
</dbReference>
<dbReference type="GO" id="GO:0045292">
    <property type="term" value="P:mRNA cis splicing, via spliceosome"/>
    <property type="evidence" value="ECO:0007669"/>
    <property type="project" value="InterPro"/>
</dbReference>
<feature type="compositionally biased region" description="Basic and acidic residues" evidence="7">
    <location>
        <begin position="690"/>
        <end position="729"/>
    </location>
</feature>
<dbReference type="SUPFAM" id="SSF51045">
    <property type="entry name" value="WW domain"/>
    <property type="match status" value="2"/>
</dbReference>
<evidence type="ECO:0000313" key="10">
    <source>
        <dbReference type="EMBL" id="PWN94799.1"/>
    </source>
</evidence>
<evidence type="ECO:0000259" key="8">
    <source>
        <dbReference type="PROSITE" id="PS50020"/>
    </source>
</evidence>
<dbReference type="PROSITE" id="PS50020">
    <property type="entry name" value="WW_DOMAIN_2"/>
    <property type="match status" value="2"/>
</dbReference>
<comment type="subcellular location">
    <subcellularLocation>
        <location evidence="1">Nucleus</location>
    </subcellularLocation>
</comment>
<dbReference type="PANTHER" id="PTHR11864">
    <property type="entry name" value="PRE-MRNA-PROCESSING PROTEIN PRP40"/>
    <property type="match status" value="1"/>
</dbReference>
<feature type="compositionally biased region" description="Acidic residues" evidence="7">
    <location>
        <begin position="730"/>
        <end position="739"/>
    </location>
</feature>
<evidence type="ECO:0000256" key="3">
    <source>
        <dbReference type="ARBA" id="ARBA00022737"/>
    </source>
</evidence>
<feature type="coiled-coil region" evidence="6">
    <location>
        <begin position="411"/>
        <end position="445"/>
    </location>
</feature>
<evidence type="ECO:0000256" key="7">
    <source>
        <dbReference type="SAM" id="MobiDB-lite"/>
    </source>
</evidence>
<dbReference type="GO" id="GO:0071004">
    <property type="term" value="C:U2-type prespliceosome"/>
    <property type="evidence" value="ECO:0007669"/>
    <property type="project" value="TreeGrafter"/>
</dbReference>
<evidence type="ECO:0000259" key="9">
    <source>
        <dbReference type="PROSITE" id="PS51676"/>
    </source>
</evidence>
<evidence type="ECO:0000256" key="2">
    <source>
        <dbReference type="ARBA" id="ARBA00022664"/>
    </source>
</evidence>
<keyword evidence="4" id="KW-0508">mRNA splicing</keyword>
<dbReference type="InterPro" id="IPR001202">
    <property type="entry name" value="WW_dom"/>
</dbReference>
<dbReference type="AlphaFoldDB" id="A0A316YZX0"/>
<feature type="compositionally biased region" description="Basic and acidic residues" evidence="7">
    <location>
        <begin position="644"/>
        <end position="658"/>
    </location>
</feature>
<proteinExistence type="predicted"/>
<dbReference type="SMART" id="SM00456">
    <property type="entry name" value="WW"/>
    <property type="match status" value="2"/>
</dbReference>
<dbReference type="PANTHER" id="PTHR11864:SF0">
    <property type="entry name" value="PRP40 PRE-MRNA PROCESSING FACTOR 40 HOMOLOG A (YEAST)"/>
    <property type="match status" value="1"/>
</dbReference>
<dbReference type="RefSeq" id="XP_025595078.1">
    <property type="nucleotide sequence ID" value="XM_025740722.1"/>
</dbReference>
<keyword evidence="11" id="KW-1185">Reference proteome</keyword>
<dbReference type="GO" id="GO:0005685">
    <property type="term" value="C:U1 snRNP"/>
    <property type="evidence" value="ECO:0007669"/>
    <property type="project" value="TreeGrafter"/>
</dbReference>
<feature type="domain" description="WW" evidence="8">
    <location>
        <begin position="1"/>
        <end position="31"/>
    </location>
</feature>
<dbReference type="InterPro" id="IPR036517">
    <property type="entry name" value="FF_domain_sf"/>
</dbReference>
<evidence type="ECO:0000256" key="1">
    <source>
        <dbReference type="ARBA" id="ARBA00004123"/>
    </source>
</evidence>
<evidence type="ECO:0008006" key="12">
    <source>
        <dbReference type="Google" id="ProtNLM"/>
    </source>
</evidence>
<dbReference type="InterPro" id="IPR002713">
    <property type="entry name" value="FF_domain"/>
</dbReference>
<keyword evidence="2" id="KW-0507">mRNA processing</keyword>
<organism evidence="10 11">
    <name type="scientific">Tilletiopsis washingtonensis</name>
    <dbReference type="NCBI Taxonomy" id="58919"/>
    <lineage>
        <taxon>Eukaryota</taxon>
        <taxon>Fungi</taxon>
        <taxon>Dikarya</taxon>
        <taxon>Basidiomycota</taxon>
        <taxon>Ustilaginomycotina</taxon>
        <taxon>Exobasidiomycetes</taxon>
        <taxon>Entylomatales</taxon>
        <taxon>Entylomatales incertae sedis</taxon>
        <taxon>Tilletiopsis</taxon>
    </lineage>
</organism>
<accession>A0A316YZX0</accession>
<reference evidence="10 11" key="1">
    <citation type="journal article" date="2018" name="Mol. Biol. Evol.">
        <title>Broad Genomic Sampling Reveals a Smut Pathogenic Ancestry of the Fungal Clade Ustilaginomycotina.</title>
        <authorList>
            <person name="Kijpornyongpan T."/>
            <person name="Mondo S.J."/>
            <person name="Barry K."/>
            <person name="Sandor L."/>
            <person name="Lee J."/>
            <person name="Lipzen A."/>
            <person name="Pangilinan J."/>
            <person name="LaButti K."/>
            <person name="Hainaut M."/>
            <person name="Henrissat B."/>
            <person name="Grigoriev I.V."/>
            <person name="Spatafora J.W."/>
            <person name="Aime M.C."/>
        </authorList>
    </citation>
    <scope>NUCLEOTIDE SEQUENCE [LARGE SCALE GENOMIC DNA]</scope>
    <source>
        <strain evidence="10 11">MCA 4186</strain>
    </source>
</reference>